<dbReference type="GO" id="GO:0003887">
    <property type="term" value="F:DNA-directed DNA polymerase activity"/>
    <property type="evidence" value="ECO:0007669"/>
    <property type="project" value="UniProtKB-KW"/>
</dbReference>
<dbReference type="EC" id="2.7.7.7" evidence="2"/>
<evidence type="ECO:0000256" key="4">
    <source>
        <dbReference type="ARBA" id="ARBA00022695"/>
    </source>
</evidence>
<dbReference type="InterPro" id="IPR012337">
    <property type="entry name" value="RNaseH-like_sf"/>
</dbReference>
<evidence type="ECO:0000256" key="7">
    <source>
        <dbReference type="ARBA" id="ARBA00023109"/>
    </source>
</evidence>
<keyword evidence="5" id="KW-0235">DNA replication</keyword>
<evidence type="ECO:0000256" key="6">
    <source>
        <dbReference type="ARBA" id="ARBA00022932"/>
    </source>
</evidence>
<dbReference type="InterPro" id="IPR036397">
    <property type="entry name" value="RNaseH_sf"/>
</dbReference>
<feature type="domain" description="DNA-directed DNA polymerase family B mitochondria/virus" evidence="10">
    <location>
        <begin position="133"/>
        <end position="397"/>
    </location>
</feature>
<keyword evidence="4" id="KW-0548">Nucleotidyltransferase</keyword>
<dbReference type="GO" id="GO:0006260">
    <property type="term" value="P:DNA replication"/>
    <property type="evidence" value="ECO:0007669"/>
    <property type="project" value="UniProtKB-KW"/>
</dbReference>
<evidence type="ECO:0000259" key="10">
    <source>
        <dbReference type="Pfam" id="PF03175"/>
    </source>
</evidence>
<dbReference type="GO" id="GO:0039693">
    <property type="term" value="P:viral DNA genome replication"/>
    <property type="evidence" value="ECO:0007669"/>
    <property type="project" value="UniProtKB-KW"/>
</dbReference>
<dbReference type="PANTHER" id="PTHR33568:SF3">
    <property type="entry name" value="DNA-DIRECTED DNA POLYMERASE"/>
    <property type="match status" value="1"/>
</dbReference>
<evidence type="ECO:0000313" key="11">
    <source>
        <dbReference type="EMBL" id="AUR81634.1"/>
    </source>
</evidence>
<comment type="catalytic activity">
    <reaction evidence="9">
        <text>DNA(n) + a 2'-deoxyribonucleoside 5'-triphosphate = DNA(n+1) + diphosphate</text>
        <dbReference type="Rhea" id="RHEA:22508"/>
        <dbReference type="Rhea" id="RHEA-COMP:17339"/>
        <dbReference type="Rhea" id="RHEA-COMP:17340"/>
        <dbReference type="ChEBI" id="CHEBI:33019"/>
        <dbReference type="ChEBI" id="CHEBI:61560"/>
        <dbReference type="ChEBI" id="CHEBI:173112"/>
        <dbReference type="EC" id="2.7.7.7"/>
    </reaction>
</comment>
<evidence type="ECO:0000256" key="1">
    <source>
        <dbReference type="ARBA" id="ARBA00005755"/>
    </source>
</evidence>
<dbReference type="Proteomes" id="UP000279506">
    <property type="component" value="Segment"/>
</dbReference>
<dbReference type="InterPro" id="IPR023211">
    <property type="entry name" value="DNA_pol_palm_dom_sf"/>
</dbReference>
<dbReference type="Gene3D" id="3.30.420.10">
    <property type="entry name" value="Ribonuclease H-like superfamily/Ribonuclease H"/>
    <property type="match status" value="1"/>
</dbReference>
<evidence type="ECO:0000256" key="5">
    <source>
        <dbReference type="ARBA" id="ARBA00022705"/>
    </source>
</evidence>
<sequence length="534" mass="61625">MTRKANRRLLENIGAADCETDPFKYGRIPKPFIWGLYINEQYYEFEKTIDFINFVRGEEWTIYAHNGGKFDWHFVLQECEIKPSVKIIAGRIAEFQIGKCTFRDSYNILPIPLAAYQKDEIDYALFEKETRYEPETWKAIRAYLKSDCVYLHELVTAFVSEYGFNITLASTALKVFNQMSNLKTPRTNLNYFERISPYYFGGRVQAFKTGTFEKDFYYVDINSAYPYAMMYDHAYGNKRTKSRHLPDEKDVKIFVTLKCKSNGHFPVRLENGSLSFPDDGNIYEFKVTGHEYYAAEELGLLEDVEIIEVLTFEDSICFANYVEHFYVMKEQATIEKDEAKRLFAKLFMNSLYGKYATNPTKYKQYSMQSVHTAEEFENFNPDYVCATEIGDNLLYERDLYDDELKFLNVATAASITGYVRAFMMRALCSVDTPYYCDTDSIICEGLGDLEIDATKLGAWDIEGEASFCAIAGKKLYSMVLKDGKTKTASKGARLTHDELVEVAQGGEVVWKSDAPTFSISRGIRFNERKIRKTA</sequence>
<evidence type="ECO:0000256" key="8">
    <source>
        <dbReference type="ARBA" id="ARBA00023125"/>
    </source>
</evidence>
<keyword evidence="6" id="KW-0239">DNA-directed DNA polymerase</keyword>
<proteinExistence type="inferred from homology"/>
<name>A0A2I7QJR2_9VIRU</name>
<dbReference type="GO" id="GO:0003677">
    <property type="term" value="F:DNA binding"/>
    <property type="evidence" value="ECO:0007669"/>
    <property type="project" value="UniProtKB-KW"/>
</dbReference>
<protein>
    <recommendedName>
        <fullName evidence="2">DNA-directed DNA polymerase</fullName>
        <ecNumber evidence="2">2.7.7.7</ecNumber>
    </recommendedName>
</protein>
<dbReference type="InterPro" id="IPR004868">
    <property type="entry name" value="DNA-dir_DNA_pol_B_mt/vir"/>
</dbReference>
<keyword evidence="3" id="KW-0808">Transferase</keyword>
<comment type="similarity">
    <text evidence="1">Belongs to the DNA polymerase type-B family.</text>
</comment>
<gene>
    <name evidence="11" type="ORF">NVP1011O_05</name>
</gene>
<evidence type="ECO:0000256" key="3">
    <source>
        <dbReference type="ARBA" id="ARBA00022679"/>
    </source>
</evidence>
<keyword evidence="8" id="KW-0238">DNA-binding</keyword>
<dbReference type="Gene3D" id="3.90.1600.10">
    <property type="entry name" value="Palm domain of DNA polymerase"/>
    <property type="match status" value="1"/>
</dbReference>
<dbReference type="GO" id="GO:0000166">
    <property type="term" value="F:nucleotide binding"/>
    <property type="evidence" value="ECO:0007669"/>
    <property type="project" value="InterPro"/>
</dbReference>
<dbReference type="Gene3D" id="3.30.1770.10">
    <property type="entry name" value="TPR 1 domain of DNA polymerase"/>
    <property type="match status" value="1"/>
</dbReference>
<evidence type="ECO:0000313" key="12">
    <source>
        <dbReference type="Proteomes" id="UP000279506"/>
    </source>
</evidence>
<dbReference type="InterPro" id="IPR043502">
    <property type="entry name" value="DNA/RNA_pol_sf"/>
</dbReference>
<dbReference type="SUPFAM" id="SSF53098">
    <property type="entry name" value="Ribonuclease H-like"/>
    <property type="match status" value="1"/>
</dbReference>
<organism evidence="11 12">
    <name type="scientific">Vibrio phage 1.011.O._10N.286.49.B11</name>
    <dbReference type="NCBI Taxonomy" id="1881243"/>
    <lineage>
        <taxon>Viruses</taxon>
        <taxon>Varidnaviria</taxon>
        <taxon>Abadenavirae</taxon>
        <taxon>Produgelaviricota</taxon>
        <taxon>Belvinaviricetes</taxon>
        <taxon>Vinavirales</taxon>
        <taxon>Autolykiviridae</taxon>
    </lineage>
</organism>
<accession>A0A2I7QJR2</accession>
<dbReference type="EMBL" id="MG592396">
    <property type="protein sequence ID" value="AUR81634.1"/>
    <property type="molecule type" value="Genomic_DNA"/>
</dbReference>
<dbReference type="Pfam" id="PF03175">
    <property type="entry name" value="DNA_pol_B_2"/>
    <property type="match status" value="1"/>
</dbReference>
<dbReference type="Gene3D" id="4.10.80.20">
    <property type="entry name" value="DNA polymerase, domain 5"/>
    <property type="match status" value="1"/>
</dbReference>
<dbReference type="PANTHER" id="PTHR33568">
    <property type="entry name" value="DNA POLYMERASE"/>
    <property type="match status" value="1"/>
</dbReference>
<evidence type="ECO:0000256" key="9">
    <source>
        <dbReference type="ARBA" id="ARBA00049244"/>
    </source>
</evidence>
<reference evidence="11 12" key="1">
    <citation type="submission" date="2017-11" db="EMBL/GenBank/DDBJ databases">
        <title>A major lineage of nontailed dsDNA viruses as unrecognized killers of marine bacteria.</title>
        <authorList>
            <person name="Kauffman K.M."/>
            <person name="Hussain F.A."/>
            <person name="Yang J."/>
            <person name="Arevalo P."/>
            <person name="Brown J.M."/>
            <person name="Chang W.K."/>
            <person name="VanInsberghe D."/>
            <person name="Elsherbini J."/>
            <person name="Cutler M.B."/>
            <person name="Kelly L."/>
            <person name="Polz M.F."/>
        </authorList>
    </citation>
    <scope>NUCLEOTIDE SEQUENCE [LARGE SCALE GENOMIC DNA]</scope>
</reference>
<evidence type="ECO:0000256" key="2">
    <source>
        <dbReference type="ARBA" id="ARBA00012417"/>
    </source>
</evidence>
<keyword evidence="7" id="KW-1194">Viral DNA replication</keyword>
<dbReference type="Gene3D" id="1.10.287.690">
    <property type="entry name" value="Helix hairpin bin"/>
    <property type="match status" value="1"/>
</dbReference>
<dbReference type="SUPFAM" id="SSF56672">
    <property type="entry name" value="DNA/RNA polymerases"/>
    <property type="match status" value="1"/>
</dbReference>